<dbReference type="AlphaFoldDB" id="A0A699WUP2"/>
<feature type="non-terminal residue" evidence="1">
    <location>
        <position position="1"/>
    </location>
</feature>
<comment type="caution">
    <text evidence="1">The sequence shown here is derived from an EMBL/GenBank/DDBJ whole genome shotgun (WGS) entry which is preliminary data.</text>
</comment>
<proteinExistence type="predicted"/>
<protein>
    <recommendedName>
        <fullName evidence="2">Reverse transcriptase domain-containing protein</fullName>
    </recommendedName>
</protein>
<reference evidence="1" key="1">
    <citation type="journal article" date="2019" name="Sci. Rep.">
        <title>Draft genome of Tanacetum cinerariifolium, the natural source of mosquito coil.</title>
        <authorList>
            <person name="Yamashiro T."/>
            <person name="Shiraishi A."/>
            <person name="Satake H."/>
            <person name="Nakayama K."/>
        </authorList>
    </citation>
    <scope>NUCLEOTIDE SEQUENCE</scope>
</reference>
<name>A0A699WUP2_TANCI</name>
<sequence>FPPENDDLPFDIESDLREIEYLLHHDPTKEIDSILEDLIDKENLADLSDNLFDTIP</sequence>
<accession>A0A699WUP2</accession>
<dbReference type="EMBL" id="BKCJ011760641">
    <property type="protein sequence ID" value="GFD50699.1"/>
    <property type="molecule type" value="Genomic_DNA"/>
</dbReference>
<organism evidence="1">
    <name type="scientific">Tanacetum cinerariifolium</name>
    <name type="common">Dalmatian daisy</name>
    <name type="synonym">Chrysanthemum cinerariifolium</name>
    <dbReference type="NCBI Taxonomy" id="118510"/>
    <lineage>
        <taxon>Eukaryota</taxon>
        <taxon>Viridiplantae</taxon>
        <taxon>Streptophyta</taxon>
        <taxon>Embryophyta</taxon>
        <taxon>Tracheophyta</taxon>
        <taxon>Spermatophyta</taxon>
        <taxon>Magnoliopsida</taxon>
        <taxon>eudicotyledons</taxon>
        <taxon>Gunneridae</taxon>
        <taxon>Pentapetalae</taxon>
        <taxon>asterids</taxon>
        <taxon>campanulids</taxon>
        <taxon>Asterales</taxon>
        <taxon>Asteraceae</taxon>
        <taxon>Asteroideae</taxon>
        <taxon>Anthemideae</taxon>
        <taxon>Anthemidinae</taxon>
        <taxon>Tanacetum</taxon>
    </lineage>
</organism>
<gene>
    <name evidence="1" type="ORF">Tci_922668</name>
</gene>
<evidence type="ECO:0008006" key="2">
    <source>
        <dbReference type="Google" id="ProtNLM"/>
    </source>
</evidence>
<evidence type="ECO:0000313" key="1">
    <source>
        <dbReference type="EMBL" id="GFD50699.1"/>
    </source>
</evidence>